<evidence type="ECO:0000256" key="1">
    <source>
        <dbReference type="SAM" id="MobiDB-lite"/>
    </source>
</evidence>
<evidence type="ECO:0000256" key="2">
    <source>
        <dbReference type="SAM" id="Phobius"/>
    </source>
</evidence>
<name>A0A165NQ07_EXIGL</name>
<dbReference type="PANTHER" id="PTHR40465">
    <property type="entry name" value="CHROMOSOME 1, WHOLE GENOME SHOTGUN SEQUENCE"/>
    <property type="match status" value="1"/>
</dbReference>
<gene>
    <name evidence="4" type="ORF">EXIGLDRAFT_99135</name>
</gene>
<feature type="transmembrane region" description="Helical" evidence="2">
    <location>
        <begin position="99"/>
        <end position="119"/>
    </location>
</feature>
<evidence type="ECO:0000259" key="3">
    <source>
        <dbReference type="Pfam" id="PF20152"/>
    </source>
</evidence>
<protein>
    <recommendedName>
        <fullName evidence="3">DUF6534 domain-containing protein</fullName>
    </recommendedName>
</protein>
<dbReference type="Pfam" id="PF20152">
    <property type="entry name" value="DUF6534"/>
    <property type="match status" value="1"/>
</dbReference>
<proteinExistence type="predicted"/>
<keyword evidence="5" id="KW-1185">Reference proteome</keyword>
<dbReference type="InterPro" id="IPR045339">
    <property type="entry name" value="DUF6534"/>
</dbReference>
<feature type="transmembrane region" description="Helical" evidence="2">
    <location>
        <begin position="131"/>
        <end position="150"/>
    </location>
</feature>
<organism evidence="4 5">
    <name type="scientific">Exidia glandulosa HHB12029</name>
    <dbReference type="NCBI Taxonomy" id="1314781"/>
    <lineage>
        <taxon>Eukaryota</taxon>
        <taxon>Fungi</taxon>
        <taxon>Dikarya</taxon>
        <taxon>Basidiomycota</taxon>
        <taxon>Agaricomycotina</taxon>
        <taxon>Agaricomycetes</taxon>
        <taxon>Auriculariales</taxon>
        <taxon>Exidiaceae</taxon>
        <taxon>Exidia</taxon>
    </lineage>
</organism>
<dbReference type="STRING" id="1314781.A0A165NQ07"/>
<feature type="domain" description="DUF6534" evidence="3">
    <location>
        <begin position="178"/>
        <end position="266"/>
    </location>
</feature>
<accession>A0A165NQ07</accession>
<evidence type="ECO:0000313" key="4">
    <source>
        <dbReference type="EMBL" id="KZW01055.1"/>
    </source>
</evidence>
<keyword evidence="2" id="KW-1133">Transmembrane helix</keyword>
<dbReference type="OrthoDB" id="3268841at2759"/>
<dbReference type="InParanoid" id="A0A165NQ07"/>
<keyword evidence="2" id="KW-0812">Transmembrane</keyword>
<feature type="transmembrane region" description="Helical" evidence="2">
    <location>
        <begin position="205"/>
        <end position="230"/>
    </location>
</feature>
<feature type="transmembrane region" description="Helical" evidence="2">
    <location>
        <begin position="170"/>
        <end position="193"/>
    </location>
</feature>
<evidence type="ECO:0000313" key="5">
    <source>
        <dbReference type="Proteomes" id="UP000077266"/>
    </source>
</evidence>
<dbReference type="AlphaFoldDB" id="A0A165NQ07"/>
<feature type="transmembrane region" description="Helical" evidence="2">
    <location>
        <begin position="59"/>
        <end position="79"/>
    </location>
</feature>
<dbReference type="Proteomes" id="UP000077266">
    <property type="component" value="Unassembled WGS sequence"/>
</dbReference>
<reference evidence="4 5" key="1">
    <citation type="journal article" date="2016" name="Mol. Biol. Evol.">
        <title>Comparative Genomics of Early-Diverging Mushroom-Forming Fungi Provides Insights into the Origins of Lignocellulose Decay Capabilities.</title>
        <authorList>
            <person name="Nagy L.G."/>
            <person name="Riley R."/>
            <person name="Tritt A."/>
            <person name="Adam C."/>
            <person name="Daum C."/>
            <person name="Floudas D."/>
            <person name="Sun H."/>
            <person name="Yadav J.S."/>
            <person name="Pangilinan J."/>
            <person name="Larsson K.H."/>
            <person name="Matsuura K."/>
            <person name="Barry K."/>
            <person name="Labutti K."/>
            <person name="Kuo R."/>
            <person name="Ohm R.A."/>
            <person name="Bhattacharya S.S."/>
            <person name="Shirouzu T."/>
            <person name="Yoshinaga Y."/>
            <person name="Martin F.M."/>
            <person name="Grigoriev I.V."/>
            <person name="Hibbett D.S."/>
        </authorList>
    </citation>
    <scope>NUCLEOTIDE SEQUENCE [LARGE SCALE GENOMIC DNA]</scope>
    <source>
        <strain evidence="4 5">HHB12029</strain>
    </source>
</reference>
<feature type="region of interest" description="Disordered" evidence="1">
    <location>
        <begin position="316"/>
        <end position="336"/>
    </location>
</feature>
<keyword evidence="2" id="KW-0472">Membrane</keyword>
<dbReference type="EMBL" id="KV425896">
    <property type="protein sequence ID" value="KZW01055.1"/>
    <property type="molecule type" value="Genomic_DNA"/>
</dbReference>
<dbReference type="PANTHER" id="PTHR40465:SF1">
    <property type="entry name" value="DUF6534 DOMAIN-CONTAINING PROTEIN"/>
    <property type="match status" value="1"/>
</dbReference>
<feature type="transmembrane region" description="Helical" evidence="2">
    <location>
        <begin position="242"/>
        <end position="261"/>
    </location>
</feature>
<sequence length="336" mass="37635">MSDEVNAAAEYIRLHPDKTMGPWLCGGLADFLLMGALVAMFSEYWERYGQTDAWQLKSAVWVVLFLNVIRTAQTFAALWHKLIANFGDYIAAATSSPWYTQYDPLTTVVTCLVVQAFFAARLHRLTGGLRWLLVILVPAMAMALGGHIAVTVQIHYLSSVRAIALFNKTMYVGLCGLMAADLVITAALSHFLWKSKTGYRRTDSLIWRLLHVTWVTAALPCLSELLNLVVYITELGTGNSTFIFFHFLGPKLYSLSMMYTLNARQSLRSRDNTFALTTVDNVQTARIEVNREVVQFEDGRRTDGATSVKFSEIGDDHDRVRHGSRGTDTKKTHPIA</sequence>
<feature type="transmembrane region" description="Helical" evidence="2">
    <location>
        <begin position="20"/>
        <end position="39"/>
    </location>
</feature>